<evidence type="ECO:0000256" key="1">
    <source>
        <dbReference type="SAM" id="MobiDB-lite"/>
    </source>
</evidence>
<sequence length="264" mass="28488">MSAPREKRSTGRRPPRPSCRRLAARSQLGDELASPPQEPALGQHSPTTAPVARRSVNLAPRSTPVRTRVRHRSGGGPSEPLSVRYRGAEVAAQRRPVPDGHPLPAPAHDLRVGCWRKMRARAGASRLDVGPDRARRRRHMAAASRPDRRTSRTSDERVSVPHPCEEGFVLDRASRVTADGPDAEAELGHLDAGAAQRAVLHRALPVAEVPSPPCRALRCSFKARADWCRPAPRAGCEARRAIARSCTAARTPGPAARGPSGTSR</sequence>
<organism evidence="2">
    <name type="scientific">uncultured Nocardioidaceae bacterium</name>
    <dbReference type="NCBI Taxonomy" id="253824"/>
    <lineage>
        <taxon>Bacteria</taxon>
        <taxon>Bacillati</taxon>
        <taxon>Actinomycetota</taxon>
        <taxon>Actinomycetes</taxon>
        <taxon>Propionibacteriales</taxon>
        <taxon>Nocardioidaceae</taxon>
        <taxon>environmental samples</taxon>
    </lineage>
</organism>
<dbReference type="AlphaFoldDB" id="A0A6J4N7C4"/>
<feature type="region of interest" description="Disordered" evidence="1">
    <location>
        <begin position="1"/>
        <end position="84"/>
    </location>
</feature>
<accession>A0A6J4N7C4</accession>
<dbReference type="EMBL" id="CADCUK010000139">
    <property type="protein sequence ID" value="CAA9379985.1"/>
    <property type="molecule type" value="Genomic_DNA"/>
</dbReference>
<evidence type="ECO:0000313" key="2">
    <source>
        <dbReference type="EMBL" id="CAA9379985.1"/>
    </source>
</evidence>
<reference evidence="2" key="1">
    <citation type="submission" date="2020-02" db="EMBL/GenBank/DDBJ databases">
        <authorList>
            <person name="Meier V. D."/>
        </authorList>
    </citation>
    <scope>NUCLEOTIDE SEQUENCE</scope>
    <source>
        <strain evidence="2">AVDCRST_MAG47</strain>
    </source>
</reference>
<feature type="compositionally biased region" description="Basic residues" evidence="1">
    <location>
        <begin position="10"/>
        <end position="23"/>
    </location>
</feature>
<feature type="region of interest" description="Disordered" evidence="1">
    <location>
        <begin position="124"/>
        <end position="159"/>
    </location>
</feature>
<protein>
    <submittedName>
        <fullName evidence="2">Uncharacterized protein</fullName>
    </submittedName>
</protein>
<name>A0A6J4N7C4_9ACTN</name>
<feature type="compositionally biased region" description="Basic and acidic residues" evidence="1">
    <location>
        <begin position="145"/>
        <end position="159"/>
    </location>
</feature>
<proteinExistence type="predicted"/>
<gene>
    <name evidence="2" type="ORF">AVDCRST_MAG47-2074</name>
</gene>